<evidence type="ECO:0000259" key="1">
    <source>
        <dbReference type="Pfam" id="PF14606"/>
    </source>
</evidence>
<protein>
    <submittedName>
        <fullName evidence="2">Lipase</fullName>
    </submittedName>
</protein>
<dbReference type="Pfam" id="PF14606">
    <property type="entry name" value="Lipase_GDSL_3"/>
    <property type="match status" value="1"/>
</dbReference>
<evidence type="ECO:0000313" key="2">
    <source>
        <dbReference type="EMBL" id="GGM90047.1"/>
    </source>
</evidence>
<organism evidence="2 3">
    <name type="scientific">Terrabacter tumescens</name>
    <dbReference type="NCBI Taxonomy" id="60443"/>
    <lineage>
        <taxon>Bacteria</taxon>
        <taxon>Bacillati</taxon>
        <taxon>Actinomycetota</taxon>
        <taxon>Actinomycetes</taxon>
        <taxon>Micrococcales</taxon>
        <taxon>Intrasporangiaceae</taxon>
        <taxon>Terrabacter</taxon>
    </lineage>
</organism>
<evidence type="ECO:0000313" key="3">
    <source>
        <dbReference type="Proteomes" id="UP000623461"/>
    </source>
</evidence>
<proteinExistence type="predicted"/>
<dbReference type="Gene3D" id="3.40.50.1110">
    <property type="entry name" value="SGNH hydrolase"/>
    <property type="match status" value="1"/>
</dbReference>
<feature type="domain" description="SGNH hydrolase-type esterase" evidence="1">
    <location>
        <begin position="178"/>
        <end position="279"/>
    </location>
</feature>
<comment type="caution">
    <text evidence="2">The sequence shown here is derived from an EMBL/GenBank/DDBJ whole genome shotgun (WGS) entry which is preliminary data.</text>
</comment>
<gene>
    <name evidence="2" type="ORF">GCM10009721_14250</name>
</gene>
<dbReference type="RefSeq" id="WP_229674879.1">
    <property type="nucleotide sequence ID" value="NZ_BMNZ01000002.1"/>
</dbReference>
<name>A0ABQ2HS61_9MICO</name>
<dbReference type="Gene3D" id="2.60.120.260">
    <property type="entry name" value="Galactose-binding domain-like"/>
    <property type="match status" value="1"/>
</dbReference>
<keyword evidence="3" id="KW-1185">Reference proteome</keyword>
<dbReference type="SUPFAM" id="SSF52266">
    <property type="entry name" value="SGNH hydrolase"/>
    <property type="match status" value="1"/>
</dbReference>
<dbReference type="Proteomes" id="UP000623461">
    <property type="component" value="Unassembled WGS sequence"/>
</dbReference>
<accession>A0ABQ2HS61</accession>
<dbReference type="InterPro" id="IPR036514">
    <property type="entry name" value="SGNH_hydro_sf"/>
</dbReference>
<reference evidence="3" key="1">
    <citation type="journal article" date="2019" name="Int. J. Syst. Evol. Microbiol.">
        <title>The Global Catalogue of Microorganisms (GCM) 10K type strain sequencing project: providing services to taxonomists for standard genome sequencing and annotation.</title>
        <authorList>
            <consortium name="The Broad Institute Genomics Platform"/>
            <consortium name="The Broad Institute Genome Sequencing Center for Infectious Disease"/>
            <person name="Wu L."/>
            <person name="Ma J."/>
        </authorList>
    </citation>
    <scope>NUCLEOTIDE SEQUENCE [LARGE SCALE GENOMIC DNA]</scope>
    <source>
        <strain evidence="3">JCM 1365</strain>
    </source>
</reference>
<dbReference type="EMBL" id="BMNZ01000002">
    <property type="protein sequence ID" value="GGM90047.1"/>
    <property type="molecule type" value="Genomic_DNA"/>
</dbReference>
<dbReference type="InterPro" id="IPR013830">
    <property type="entry name" value="SGNH_hydro"/>
</dbReference>
<sequence length="396" mass="42244">MTQAMPQLPLQSVPLSPEIVRGVAELEPSARGLVPHRLPAWARAQVPDPQLLMAEGQPSGARIAFRSTATVIELDVLATKRLYPGLPPRPDGVLDLVVDGRLVDRARVTEGDTITIDLATGTSETTRGPVATVRFEGLDPRDKNVELWLPHLETTELVDLRTDARVEALGDRSRRTWVHHGSSISQGSGADRPTSTWPALAARLGGVDLVNLGLAGSALLDPAVGRVLRDTSADLLSIKMGINVVNADLMRRRAFGPALHGLLDTVRDGHPDIPLLVVTPLHCAIHEDTPGPGAFDLEALAEGRLGFRATGDPADVAAGRLTLGVVREEMARVVAQRSATDPHLHLLDGLSLYGADDAIRLPLPDGLHPDDATHRLVGERFAAHAFAPAGPFADRS</sequence>